<keyword evidence="3" id="KW-1185">Reference proteome</keyword>
<reference evidence="2 3" key="1">
    <citation type="submission" date="2016-01" db="EMBL/GenBank/DDBJ databases">
        <title>Draft genome sequences of Microbacterium laevaniformans LCDC 91-0039 and the type strain of Microbacterium hominis LCDC 84-209.</title>
        <authorList>
            <person name="Bernier A.-M."/>
            <person name="Bernard K."/>
        </authorList>
    </citation>
    <scope>NUCLEOTIDE SEQUENCE [LARGE SCALE GENOMIC DNA]</scope>
    <source>
        <strain evidence="2 3">LCDC 91-0039</strain>
    </source>
</reference>
<dbReference type="AlphaFoldDB" id="A0A150HBJ9"/>
<dbReference type="EMBL" id="LRAD01000045">
    <property type="protein sequence ID" value="KXZ59507.1"/>
    <property type="molecule type" value="Genomic_DNA"/>
</dbReference>
<accession>A0A150HBJ9</accession>
<protein>
    <recommendedName>
        <fullName evidence="1">ChrB N-terminal domain-containing protein</fullName>
    </recommendedName>
</protein>
<dbReference type="Pfam" id="PF20229">
    <property type="entry name" value="ChrB_N"/>
    <property type="match status" value="1"/>
</dbReference>
<dbReference type="Proteomes" id="UP000075357">
    <property type="component" value="Unassembled WGS sequence"/>
</dbReference>
<evidence type="ECO:0000259" key="1">
    <source>
        <dbReference type="Pfam" id="PF20229"/>
    </source>
</evidence>
<evidence type="ECO:0000313" key="3">
    <source>
        <dbReference type="Proteomes" id="UP000075357"/>
    </source>
</evidence>
<dbReference type="PATRIC" id="fig|36807.3.peg.2274"/>
<name>A0A150HBJ9_9MICO</name>
<sequence length="184" mass="20055">MGGMSDREPSWLLLVYRIPSEPTRLRSGVWRRLKALGAIYVQNSVAALPVDAAGERALRTLRAEIAGMEGGSAQLLTADPLAGGADLVAMYNAARDDEYGEIVDRCAGFLREIEDETAKSHFTYGELEENDEDLTKLRGWFEKVRARDRLEASGRAAAERALVQCDTALAVFADAVYAADTTDA</sequence>
<gene>
    <name evidence="2" type="ORF">Mlaev_02238</name>
</gene>
<evidence type="ECO:0000313" key="2">
    <source>
        <dbReference type="EMBL" id="KXZ59507.1"/>
    </source>
</evidence>
<comment type="caution">
    <text evidence="2">The sequence shown here is derived from an EMBL/GenBank/DDBJ whole genome shotgun (WGS) entry which is preliminary data.</text>
</comment>
<dbReference type="InterPro" id="IPR046858">
    <property type="entry name" value="ChrB_N"/>
</dbReference>
<proteinExistence type="predicted"/>
<organism evidence="2 3">
    <name type="scientific">Microbacterium laevaniformans</name>
    <dbReference type="NCBI Taxonomy" id="36807"/>
    <lineage>
        <taxon>Bacteria</taxon>
        <taxon>Bacillati</taxon>
        <taxon>Actinomycetota</taxon>
        <taxon>Actinomycetes</taxon>
        <taxon>Micrococcales</taxon>
        <taxon>Microbacteriaceae</taxon>
        <taxon>Microbacterium</taxon>
    </lineage>
</organism>
<feature type="domain" description="ChrB N-terminal" evidence="1">
    <location>
        <begin position="26"/>
        <end position="180"/>
    </location>
</feature>